<dbReference type="AlphaFoldDB" id="A0A2P5YL96"/>
<gene>
    <name evidence="1" type="ORF">GOBAR_AA04174</name>
</gene>
<dbReference type="Proteomes" id="UP000239757">
    <property type="component" value="Unassembled WGS sequence"/>
</dbReference>
<dbReference type="EMBL" id="KZ663031">
    <property type="protein sequence ID" value="PPS16353.1"/>
    <property type="molecule type" value="Genomic_DNA"/>
</dbReference>
<sequence>MVRLLVVEANERELKVTFTEPFLRARELMFRDAGLGPLAFRCAQRENRMTFSGADWLKYQQRYRIRGGDTISIEGIANNQCETFEVIRA</sequence>
<reference evidence="1 2" key="1">
    <citation type="submission" date="2015-01" db="EMBL/GenBank/DDBJ databases">
        <title>Genome of allotetraploid Gossypium barbadense reveals genomic plasticity and fiber elongation in cotton evolution.</title>
        <authorList>
            <person name="Chen X."/>
            <person name="Liu X."/>
            <person name="Zhao B."/>
            <person name="Zheng H."/>
            <person name="Hu Y."/>
            <person name="Lu G."/>
            <person name="Yang C."/>
            <person name="Chen J."/>
            <person name="Shan C."/>
            <person name="Zhang L."/>
            <person name="Zhou Y."/>
            <person name="Wang L."/>
            <person name="Guo W."/>
            <person name="Bai Y."/>
            <person name="Ruan J."/>
            <person name="Shangguan X."/>
            <person name="Mao Y."/>
            <person name="Jiang J."/>
            <person name="Zhu Y."/>
            <person name="Lei J."/>
            <person name="Kang H."/>
            <person name="Chen S."/>
            <person name="He X."/>
            <person name="Wang R."/>
            <person name="Wang Y."/>
            <person name="Chen J."/>
            <person name="Wang L."/>
            <person name="Yu S."/>
            <person name="Wang B."/>
            <person name="Wei J."/>
            <person name="Song S."/>
            <person name="Lu X."/>
            <person name="Gao Z."/>
            <person name="Gu W."/>
            <person name="Deng X."/>
            <person name="Ma D."/>
            <person name="Wang S."/>
            <person name="Liang W."/>
            <person name="Fang L."/>
            <person name="Cai C."/>
            <person name="Zhu X."/>
            <person name="Zhou B."/>
            <person name="Zhang Y."/>
            <person name="Chen Z."/>
            <person name="Xu S."/>
            <person name="Zhu R."/>
            <person name="Wang S."/>
            <person name="Zhang T."/>
            <person name="Zhao G."/>
        </authorList>
    </citation>
    <scope>NUCLEOTIDE SEQUENCE [LARGE SCALE GENOMIC DNA]</scope>
    <source>
        <strain evidence="2">cv. Xinhai21</strain>
        <tissue evidence="1">Leaf</tissue>
    </source>
</reference>
<name>A0A2P5YL96_GOSBA</name>
<organism evidence="1 2">
    <name type="scientific">Gossypium barbadense</name>
    <name type="common">Sea Island cotton</name>
    <name type="synonym">Hibiscus barbadensis</name>
    <dbReference type="NCBI Taxonomy" id="3634"/>
    <lineage>
        <taxon>Eukaryota</taxon>
        <taxon>Viridiplantae</taxon>
        <taxon>Streptophyta</taxon>
        <taxon>Embryophyta</taxon>
        <taxon>Tracheophyta</taxon>
        <taxon>Spermatophyta</taxon>
        <taxon>Magnoliopsida</taxon>
        <taxon>eudicotyledons</taxon>
        <taxon>Gunneridae</taxon>
        <taxon>Pentapetalae</taxon>
        <taxon>rosids</taxon>
        <taxon>malvids</taxon>
        <taxon>Malvales</taxon>
        <taxon>Malvaceae</taxon>
        <taxon>Malvoideae</taxon>
        <taxon>Gossypium</taxon>
    </lineage>
</organism>
<evidence type="ECO:0000313" key="1">
    <source>
        <dbReference type="EMBL" id="PPS16353.1"/>
    </source>
</evidence>
<evidence type="ECO:0008006" key="3">
    <source>
        <dbReference type="Google" id="ProtNLM"/>
    </source>
</evidence>
<accession>A0A2P5YL96</accession>
<evidence type="ECO:0000313" key="2">
    <source>
        <dbReference type="Proteomes" id="UP000239757"/>
    </source>
</evidence>
<dbReference type="OrthoDB" id="10278313at2759"/>
<protein>
    <recommendedName>
        <fullName evidence="3">TF-B3 domain-containing protein</fullName>
    </recommendedName>
</protein>
<proteinExistence type="predicted"/>